<evidence type="ECO:0000259" key="2">
    <source>
        <dbReference type="Pfam" id="PF14111"/>
    </source>
</evidence>
<organism evidence="3 4">
    <name type="scientific">Vitis vinifera</name>
    <name type="common">Grape</name>
    <dbReference type="NCBI Taxonomy" id="29760"/>
    <lineage>
        <taxon>Eukaryota</taxon>
        <taxon>Viridiplantae</taxon>
        <taxon>Streptophyta</taxon>
        <taxon>Embryophyta</taxon>
        <taxon>Tracheophyta</taxon>
        <taxon>Spermatophyta</taxon>
        <taxon>Magnoliopsida</taxon>
        <taxon>eudicotyledons</taxon>
        <taxon>Gunneridae</taxon>
        <taxon>Pentapetalae</taxon>
        <taxon>rosids</taxon>
        <taxon>Vitales</taxon>
        <taxon>Vitaceae</taxon>
        <taxon>Viteae</taxon>
        <taxon>Vitis</taxon>
    </lineage>
</organism>
<feature type="compositionally biased region" description="Acidic residues" evidence="1">
    <location>
        <begin position="14"/>
        <end position="23"/>
    </location>
</feature>
<reference evidence="3 4" key="1">
    <citation type="journal article" date="2018" name="PLoS Genet.">
        <title>Population sequencing reveals clonal diversity and ancestral inbreeding in the grapevine cultivar Chardonnay.</title>
        <authorList>
            <person name="Roach M.J."/>
            <person name="Johnson D.L."/>
            <person name="Bohlmann J."/>
            <person name="van Vuuren H.J."/>
            <person name="Jones S.J."/>
            <person name="Pretorius I.S."/>
            <person name="Schmidt S.A."/>
            <person name="Borneman A.R."/>
        </authorList>
    </citation>
    <scope>NUCLEOTIDE SEQUENCE [LARGE SCALE GENOMIC DNA]</scope>
    <source>
        <strain evidence="4">cv. Chardonnay</strain>
        <tissue evidence="3">Leaf</tissue>
    </source>
</reference>
<gene>
    <name evidence="3" type="ORF">CK203_027211</name>
</gene>
<dbReference type="AlphaFoldDB" id="A0A438I6F1"/>
<feature type="domain" description="DUF4283" evidence="2">
    <location>
        <begin position="176"/>
        <end position="246"/>
    </location>
</feature>
<evidence type="ECO:0000313" key="3">
    <source>
        <dbReference type="EMBL" id="RVW92239.1"/>
    </source>
</evidence>
<protein>
    <recommendedName>
        <fullName evidence="2">DUF4283 domain-containing protein</fullName>
    </recommendedName>
</protein>
<comment type="caution">
    <text evidence="3">The sequence shown here is derived from an EMBL/GenBank/DDBJ whole genome shotgun (WGS) entry which is preliminary data.</text>
</comment>
<feature type="compositionally biased region" description="Basic and acidic residues" evidence="1">
    <location>
        <begin position="322"/>
        <end position="337"/>
    </location>
</feature>
<dbReference type="InterPro" id="IPR025558">
    <property type="entry name" value="DUF4283"/>
</dbReference>
<dbReference type="Pfam" id="PF14111">
    <property type="entry name" value="DUF4283"/>
    <property type="match status" value="1"/>
</dbReference>
<proteinExistence type="predicted"/>
<dbReference type="PANTHER" id="PTHR33710">
    <property type="entry name" value="BNAC02G09200D PROTEIN"/>
    <property type="match status" value="1"/>
</dbReference>
<evidence type="ECO:0000256" key="1">
    <source>
        <dbReference type="SAM" id="MobiDB-lite"/>
    </source>
</evidence>
<feature type="compositionally biased region" description="Basic and acidic residues" evidence="1">
    <location>
        <begin position="1"/>
        <end position="13"/>
    </location>
</feature>
<feature type="region of interest" description="Disordered" evidence="1">
    <location>
        <begin position="1"/>
        <end position="28"/>
    </location>
</feature>
<dbReference type="EMBL" id="QGNW01000139">
    <property type="protein sequence ID" value="RVW92239.1"/>
    <property type="molecule type" value="Genomic_DNA"/>
</dbReference>
<dbReference type="PANTHER" id="PTHR33710:SF64">
    <property type="entry name" value="ENDONUCLEASE_EXONUCLEASE_PHOSPHATASE DOMAIN-CONTAINING PROTEIN"/>
    <property type="match status" value="1"/>
</dbReference>
<name>A0A438I6F1_VITVI</name>
<feature type="region of interest" description="Disordered" evidence="1">
    <location>
        <begin position="373"/>
        <end position="422"/>
    </location>
</feature>
<dbReference type="Proteomes" id="UP000288805">
    <property type="component" value="Unassembled WGS sequence"/>
</dbReference>
<sequence>MRERVREGAREGDGECDGEEEEERSASQIRRKESRFSVESKEFEIAVEERRGKIQGCIVEKKGGVSSWVRLGAESLTFFLEGLNLCINGVSNVEGKRFCVFVPRGRRDKKGWTIMAEKLKQVLGFFGKNPEKYKGKVVEKVVVGGSYATMVRKSTTGNLNAAAIKVTKEESEVLKRKLQNCVVASWREGSGGEEDIEKWGKFWAKSWDLKGNIGLAKLNKRKTLLEFEDLEEARRVVSSGSCAWEGTPPEILRRVGDACGGFITADENTRSMRDLQWARILVKWGGEARPNVLEIEGEDESYVVSLWWECWPVLRRKCRDEADRQSKEVRGEEDPRAGQRVMKGWGSGRLEMLHPSDDGTLLQGGGSGRIEISLVPSPSNRNWVPTDEMKPSSPIAGPRETRREGGPSFLFGSMDSKNKGETACTTRKGSKALAVQEVTDPVHSQFPEAEFFAAREDENKRKLQGGVRLTETDRALEEESMRYEKGVGSWGKRDKGNSHLNSFSLDRTLGGESFDHSGDLDEEGRADKSLWLTVYKACNERIKECKELGGIHCNSDKGREMEGAGVIEDAQIVRSELEGNWEESGLARFSKFLGFPTEGLEKEILNFLTKIRKRREKIHSKELLEKSKFERELKRLECSINYEGGMKQKGSETKVQCMTDSIARSIGSGRFLGWRAVNAEGASGGIFICWDRRALDMLDWEEGQFTLSCRFRNIENGNVWVFTGVYDPFTKVERNALWEEFGAIRGLWEDPWGEILLGMGVFIIRLGARLDRFLVSPSWIDQFSGINQCRLPRPMSDHFPIMLVGGGIRRGPTPFRFENMWLKAEGFKELVRSWWQGIDVRGSASYKLATKMKEIKQKLKVWNREVFGKLESNKSAALQQVEFWDREENDRILTMEEVELKKEAKENYKKWVIMEETHF</sequence>
<dbReference type="SUPFAM" id="SSF56219">
    <property type="entry name" value="DNase I-like"/>
    <property type="match status" value="1"/>
</dbReference>
<dbReference type="InterPro" id="IPR036691">
    <property type="entry name" value="Endo/exonu/phosph_ase_sf"/>
</dbReference>
<accession>A0A438I6F1</accession>
<evidence type="ECO:0000313" key="4">
    <source>
        <dbReference type="Proteomes" id="UP000288805"/>
    </source>
</evidence>
<feature type="region of interest" description="Disordered" evidence="1">
    <location>
        <begin position="322"/>
        <end position="341"/>
    </location>
</feature>